<sequence length="824" mass="92806">MQEYPSQANLVAASHELVGMLGAGHYYFRRRKQIESPPPARAAKSTKRKRAPSVEPWKEGDVQGPRNRKKTTKAQDTMSTIKKHVPARKLPTTIKKSQPVTVVKTAASTKKVTSAAAGRPDAHQSRQPSMEAVDDDKPQVVGRPLPRGSRYILVSDDDDVDEDENGEDGDGSEMPALEDVSDSEDEDDDGDNDDNEDDGEIVEDTAEARDESKLEQKKADLAIEKLKKGWDAPIYAFFKPDPLLEYIGDEKRLSYTFVCNAPHCKNSTRHVRRYQDKKDAGSTGNMRKHAVRCWGKEVVDEADKAKDANAVRKLAKDVSGRLDPKTIMGSFKRSGKGKISYSYRQHTRTETRAEIVRWVAESLRPFEIVKDKGFKRLMKTGRPDYWIPSPSTVSRDVKTVFSKTRNRIAKLLQEHDGALSFATDAWTSPNHRAYVAVTVHFEHEGVPICMLLDFVEVPRSHSGANLAAAFAKILEDFGIEDKILSITCDNAANNMTMVKELEKTLPNFPGATNLTRCFTHTVNLVAKTAIRVFDVPKDKDADLDEAEKELLELAKNIELEDLETRADASALDTVDLDDEDEFTMVANSTEGWVDERATLSAVERADLDDSVRPLRLLLTKLRKFSYAVIHSSTLLRPMWLDLLAALKLAERIMPRDVTTRWNSTYDMLQFALKYRRAIVMLTADQTTGLRQYELTTEEWDAAKQLVDMLKIFKDGTLFFSRATPNLATVIPAMDLIDTNLATIAANDEEANMFDNMPSAAPAKSSEEEKDELALYLLEEIDPSVKDPLKWWRKRVHLYPHLSRMALDYLSIPDYKITHVPTSLE</sequence>
<evidence type="ECO:0000256" key="6">
    <source>
        <dbReference type="SAM" id="MobiDB-lite"/>
    </source>
</evidence>
<dbReference type="EMBL" id="JAACJJ010000001">
    <property type="protein sequence ID" value="KAF5330701.1"/>
    <property type="molecule type" value="Genomic_DNA"/>
</dbReference>
<keyword evidence="5" id="KW-0539">Nucleus</keyword>
<evidence type="ECO:0000313" key="9">
    <source>
        <dbReference type="Proteomes" id="UP000567179"/>
    </source>
</evidence>
<keyword evidence="4" id="KW-0862">Zinc</keyword>
<evidence type="ECO:0000256" key="3">
    <source>
        <dbReference type="ARBA" id="ARBA00022771"/>
    </source>
</evidence>
<accession>A0A8H5FBE4</accession>
<dbReference type="PANTHER" id="PTHR46481:SF10">
    <property type="entry name" value="ZINC FINGER BED DOMAIN-CONTAINING PROTEIN 39"/>
    <property type="match status" value="1"/>
</dbReference>
<feature type="domain" description="HAT C-terminal dimerisation" evidence="7">
    <location>
        <begin position="771"/>
        <end position="812"/>
    </location>
</feature>
<feature type="compositionally biased region" description="Acidic residues" evidence="6">
    <location>
        <begin position="155"/>
        <end position="171"/>
    </location>
</feature>
<keyword evidence="9" id="KW-1185">Reference proteome</keyword>
<dbReference type="SUPFAM" id="SSF140996">
    <property type="entry name" value="Hermes dimerisation domain"/>
    <property type="match status" value="1"/>
</dbReference>
<gene>
    <name evidence="8" type="ORF">D9619_005964</name>
</gene>
<name>A0A8H5FBE4_9AGAR</name>
<organism evidence="8 9">
    <name type="scientific">Psilocybe cf. subviscida</name>
    <dbReference type="NCBI Taxonomy" id="2480587"/>
    <lineage>
        <taxon>Eukaryota</taxon>
        <taxon>Fungi</taxon>
        <taxon>Dikarya</taxon>
        <taxon>Basidiomycota</taxon>
        <taxon>Agaricomycotina</taxon>
        <taxon>Agaricomycetes</taxon>
        <taxon>Agaricomycetidae</taxon>
        <taxon>Agaricales</taxon>
        <taxon>Agaricineae</taxon>
        <taxon>Strophariaceae</taxon>
        <taxon>Psilocybe</taxon>
    </lineage>
</organism>
<dbReference type="InterPro" id="IPR012337">
    <property type="entry name" value="RNaseH-like_sf"/>
</dbReference>
<keyword evidence="2" id="KW-0479">Metal-binding</keyword>
<dbReference type="Pfam" id="PF05699">
    <property type="entry name" value="Dimer_Tnp_hAT"/>
    <property type="match status" value="1"/>
</dbReference>
<evidence type="ECO:0000256" key="2">
    <source>
        <dbReference type="ARBA" id="ARBA00022723"/>
    </source>
</evidence>
<dbReference type="SUPFAM" id="SSF53098">
    <property type="entry name" value="Ribonuclease H-like"/>
    <property type="match status" value="1"/>
</dbReference>
<comment type="subcellular location">
    <subcellularLocation>
        <location evidence="1">Nucleus</location>
    </subcellularLocation>
</comment>
<dbReference type="GO" id="GO:0008270">
    <property type="term" value="F:zinc ion binding"/>
    <property type="evidence" value="ECO:0007669"/>
    <property type="project" value="UniProtKB-KW"/>
</dbReference>
<dbReference type="Proteomes" id="UP000567179">
    <property type="component" value="Unassembled WGS sequence"/>
</dbReference>
<dbReference type="Gene3D" id="1.10.10.1070">
    <property type="entry name" value="Zinc finger, BED domain-containing"/>
    <property type="match status" value="1"/>
</dbReference>
<comment type="caution">
    <text evidence="8">The sequence shown here is derived from an EMBL/GenBank/DDBJ whole genome shotgun (WGS) entry which is preliminary data.</text>
</comment>
<proteinExistence type="predicted"/>
<dbReference type="PANTHER" id="PTHR46481">
    <property type="entry name" value="ZINC FINGER BED DOMAIN-CONTAINING PROTEIN 4"/>
    <property type="match status" value="1"/>
</dbReference>
<evidence type="ECO:0000259" key="7">
    <source>
        <dbReference type="Pfam" id="PF05699"/>
    </source>
</evidence>
<evidence type="ECO:0000256" key="5">
    <source>
        <dbReference type="ARBA" id="ARBA00023242"/>
    </source>
</evidence>
<dbReference type="GO" id="GO:0005634">
    <property type="term" value="C:nucleus"/>
    <property type="evidence" value="ECO:0007669"/>
    <property type="project" value="UniProtKB-SubCell"/>
</dbReference>
<dbReference type="GO" id="GO:0046983">
    <property type="term" value="F:protein dimerization activity"/>
    <property type="evidence" value="ECO:0007669"/>
    <property type="project" value="InterPro"/>
</dbReference>
<keyword evidence="3" id="KW-0863">Zinc-finger</keyword>
<evidence type="ECO:0000313" key="8">
    <source>
        <dbReference type="EMBL" id="KAF5330701.1"/>
    </source>
</evidence>
<dbReference type="OrthoDB" id="2677917at2759"/>
<dbReference type="InterPro" id="IPR008906">
    <property type="entry name" value="HATC_C_dom"/>
</dbReference>
<protein>
    <recommendedName>
        <fullName evidence="7">HAT C-terminal dimerisation domain-containing protein</fullName>
    </recommendedName>
</protein>
<dbReference type="AlphaFoldDB" id="A0A8H5FBE4"/>
<evidence type="ECO:0000256" key="4">
    <source>
        <dbReference type="ARBA" id="ARBA00022833"/>
    </source>
</evidence>
<feature type="region of interest" description="Disordered" evidence="6">
    <location>
        <begin position="30"/>
        <end position="200"/>
    </location>
</feature>
<feature type="compositionally biased region" description="Low complexity" evidence="6">
    <location>
        <begin position="100"/>
        <end position="117"/>
    </location>
</feature>
<dbReference type="InterPro" id="IPR052035">
    <property type="entry name" value="ZnF_BED_domain_contain"/>
</dbReference>
<feature type="compositionally biased region" description="Acidic residues" evidence="6">
    <location>
        <begin position="179"/>
        <end position="200"/>
    </location>
</feature>
<reference evidence="8 9" key="1">
    <citation type="journal article" date="2020" name="ISME J.">
        <title>Uncovering the hidden diversity of litter-decomposition mechanisms in mushroom-forming fungi.</title>
        <authorList>
            <person name="Floudas D."/>
            <person name="Bentzer J."/>
            <person name="Ahren D."/>
            <person name="Johansson T."/>
            <person name="Persson P."/>
            <person name="Tunlid A."/>
        </authorList>
    </citation>
    <scope>NUCLEOTIDE SEQUENCE [LARGE SCALE GENOMIC DNA]</scope>
    <source>
        <strain evidence="8 9">CBS 101986</strain>
    </source>
</reference>
<evidence type="ECO:0000256" key="1">
    <source>
        <dbReference type="ARBA" id="ARBA00004123"/>
    </source>
</evidence>